<protein>
    <recommendedName>
        <fullName evidence="5">HTH lysR-type domain-containing protein</fullName>
    </recommendedName>
</protein>
<dbReference type="InterPro" id="IPR036390">
    <property type="entry name" value="WH_DNA-bd_sf"/>
</dbReference>
<dbReference type="Gene3D" id="1.10.10.10">
    <property type="entry name" value="Winged helix-like DNA-binding domain superfamily/Winged helix DNA-binding domain"/>
    <property type="match status" value="1"/>
</dbReference>
<evidence type="ECO:0000259" key="5">
    <source>
        <dbReference type="PROSITE" id="PS50931"/>
    </source>
</evidence>
<reference evidence="6 7" key="1">
    <citation type="submission" date="2015-03" db="EMBL/GenBank/DDBJ databases">
        <title>Draft Genome Sequence of Burkholderia andropogonis type strain ICMP2807, isolated from Sorghum bicolor.</title>
        <authorList>
            <person name="Lopes-Santos L."/>
            <person name="Castro D.B."/>
            <person name="Ottoboni L.M."/>
            <person name="Park D."/>
            <person name="Weirc B.S."/>
            <person name="Destefano S.A."/>
        </authorList>
    </citation>
    <scope>NUCLEOTIDE SEQUENCE [LARGE SCALE GENOMIC DNA]</scope>
    <source>
        <strain evidence="6 7">ICMP2807</strain>
    </source>
</reference>
<comment type="similarity">
    <text evidence="1">Belongs to the LysR transcriptional regulatory family.</text>
</comment>
<dbReference type="InterPro" id="IPR036388">
    <property type="entry name" value="WH-like_DNA-bd_sf"/>
</dbReference>
<gene>
    <name evidence="6" type="ORF">WM40_02510</name>
</gene>
<dbReference type="SUPFAM" id="SSF53850">
    <property type="entry name" value="Periplasmic binding protein-like II"/>
    <property type="match status" value="1"/>
</dbReference>
<dbReference type="Pfam" id="PF00126">
    <property type="entry name" value="HTH_1"/>
    <property type="match status" value="1"/>
</dbReference>
<dbReference type="GO" id="GO:0043565">
    <property type="term" value="F:sequence-specific DNA binding"/>
    <property type="evidence" value="ECO:0007669"/>
    <property type="project" value="TreeGrafter"/>
</dbReference>
<accession>A0A0F5K4T8</accession>
<dbReference type="EMBL" id="LAQU01000002">
    <property type="protein sequence ID" value="KKB64894.1"/>
    <property type="molecule type" value="Genomic_DNA"/>
</dbReference>
<name>A0A0F5K4T8_9BURK</name>
<dbReference type="Gene3D" id="3.40.190.290">
    <property type="match status" value="1"/>
</dbReference>
<dbReference type="InterPro" id="IPR005119">
    <property type="entry name" value="LysR_subst-bd"/>
</dbReference>
<organism evidence="6 7">
    <name type="scientific">Robbsia andropogonis</name>
    <dbReference type="NCBI Taxonomy" id="28092"/>
    <lineage>
        <taxon>Bacteria</taxon>
        <taxon>Pseudomonadati</taxon>
        <taxon>Pseudomonadota</taxon>
        <taxon>Betaproteobacteria</taxon>
        <taxon>Burkholderiales</taxon>
        <taxon>Burkholderiaceae</taxon>
        <taxon>Robbsia</taxon>
    </lineage>
</organism>
<dbReference type="PRINTS" id="PR00039">
    <property type="entry name" value="HTHLYSR"/>
</dbReference>
<dbReference type="GO" id="GO:0010628">
    <property type="term" value="P:positive regulation of gene expression"/>
    <property type="evidence" value="ECO:0007669"/>
    <property type="project" value="TreeGrafter"/>
</dbReference>
<evidence type="ECO:0000256" key="1">
    <source>
        <dbReference type="ARBA" id="ARBA00009437"/>
    </source>
</evidence>
<proteinExistence type="inferred from homology"/>
<comment type="caution">
    <text evidence="6">The sequence shown here is derived from an EMBL/GenBank/DDBJ whole genome shotgun (WGS) entry which is preliminary data.</text>
</comment>
<sequence length="388" mass="41336">MELHQLEAFSAVMSVGSITGAGKLLARSQPAVTRQIQELEADLGYALFARNGPRVTPTHEAFLLYEEVERSLVGLEAITQRARAIGNGTERPIALAATSALGTSIVPEALRRVLEDEARGSDGGAACGRVTPANAIAMPRWQVRTQSAEHIVHAVLTDHADIGLTTLPVAHDGLDVHWIAEAPCVLALPPGHPLAVVADPEREENGLWDLPPVPLRALHGVGLATVANRHRLRHRIDAAFARAHVTPAIWLESNSGANALMAARTGAMAAVVDPATAIGHQGNGVHIRALAESIPFLFAVVTRAGRTQSPSVQRLLQALHDSARGLLRHVTFHAADAHDALLQQDRSVSTRGKAPIRTTLRRGADTRQQISNDGVSIARRAAKSTGRQ</sequence>
<dbReference type="Proteomes" id="UP000033618">
    <property type="component" value="Unassembled WGS sequence"/>
</dbReference>
<evidence type="ECO:0000256" key="4">
    <source>
        <dbReference type="ARBA" id="ARBA00023163"/>
    </source>
</evidence>
<dbReference type="STRING" id="28092.WM40_02510"/>
<evidence type="ECO:0000313" key="6">
    <source>
        <dbReference type="EMBL" id="KKB64894.1"/>
    </source>
</evidence>
<evidence type="ECO:0000256" key="2">
    <source>
        <dbReference type="ARBA" id="ARBA00023015"/>
    </source>
</evidence>
<keyword evidence="3" id="KW-0238">DNA-binding</keyword>
<feature type="domain" description="HTH lysR-type" evidence="5">
    <location>
        <begin position="1"/>
        <end position="58"/>
    </location>
</feature>
<dbReference type="PATRIC" id="fig|28092.6.peg.587"/>
<dbReference type="PANTHER" id="PTHR30427:SF1">
    <property type="entry name" value="TRANSCRIPTIONAL ACTIVATOR PROTEIN LYSR"/>
    <property type="match status" value="1"/>
</dbReference>
<dbReference type="RefSeq" id="WP_024904856.1">
    <property type="nucleotide sequence ID" value="NZ_CADFGU010000004.1"/>
</dbReference>
<keyword evidence="4" id="KW-0804">Transcription</keyword>
<evidence type="ECO:0000313" key="7">
    <source>
        <dbReference type="Proteomes" id="UP000033618"/>
    </source>
</evidence>
<keyword evidence="2" id="KW-0805">Transcription regulation</keyword>
<dbReference type="InterPro" id="IPR000847">
    <property type="entry name" value="LysR_HTH_N"/>
</dbReference>
<dbReference type="OrthoDB" id="8849678at2"/>
<dbReference type="PANTHER" id="PTHR30427">
    <property type="entry name" value="TRANSCRIPTIONAL ACTIVATOR PROTEIN LYSR"/>
    <property type="match status" value="1"/>
</dbReference>
<dbReference type="AlphaFoldDB" id="A0A0F5K4T8"/>
<dbReference type="Pfam" id="PF03466">
    <property type="entry name" value="LysR_substrate"/>
    <property type="match status" value="1"/>
</dbReference>
<dbReference type="PROSITE" id="PS50931">
    <property type="entry name" value="HTH_LYSR"/>
    <property type="match status" value="1"/>
</dbReference>
<evidence type="ECO:0000256" key="3">
    <source>
        <dbReference type="ARBA" id="ARBA00023125"/>
    </source>
</evidence>
<keyword evidence="7" id="KW-1185">Reference proteome</keyword>
<dbReference type="GO" id="GO:0003700">
    <property type="term" value="F:DNA-binding transcription factor activity"/>
    <property type="evidence" value="ECO:0007669"/>
    <property type="project" value="InterPro"/>
</dbReference>
<dbReference type="SUPFAM" id="SSF46785">
    <property type="entry name" value="Winged helix' DNA-binding domain"/>
    <property type="match status" value="1"/>
</dbReference>